<dbReference type="OrthoDB" id="9773828at2"/>
<evidence type="ECO:0000313" key="6">
    <source>
        <dbReference type="Proteomes" id="UP000198577"/>
    </source>
</evidence>
<name>A0A1I5RKG2_9FIRM</name>
<gene>
    <name evidence="5" type="ORF">SAMN05444406_10124</name>
</gene>
<organism evidence="5 6">
    <name type="scientific">Caldicoprobacter faecalis</name>
    <dbReference type="NCBI Taxonomy" id="937334"/>
    <lineage>
        <taxon>Bacteria</taxon>
        <taxon>Bacillati</taxon>
        <taxon>Bacillota</taxon>
        <taxon>Clostridia</taxon>
        <taxon>Caldicoprobacterales</taxon>
        <taxon>Caldicoprobacteraceae</taxon>
        <taxon>Caldicoprobacter</taxon>
    </lineage>
</organism>
<dbReference type="CDD" id="cd19100">
    <property type="entry name" value="AKR_unchar"/>
    <property type="match status" value="1"/>
</dbReference>
<dbReference type="Gene3D" id="3.20.20.100">
    <property type="entry name" value="NADP-dependent oxidoreductase domain"/>
    <property type="match status" value="1"/>
</dbReference>
<dbReference type="GO" id="GO:0051536">
    <property type="term" value="F:iron-sulfur cluster binding"/>
    <property type="evidence" value="ECO:0007669"/>
    <property type="project" value="UniProtKB-KW"/>
</dbReference>
<dbReference type="SUPFAM" id="SSF54862">
    <property type="entry name" value="4Fe-4S ferredoxins"/>
    <property type="match status" value="1"/>
</dbReference>
<dbReference type="PROSITE" id="PS00198">
    <property type="entry name" value="4FE4S_FER_1"/>
    <property type="match status" value="2"/>
</dbReference>
<dbReference type="PANTHER" id="PTHR43312">
    <property type="entry name" value="D-THREO-ALDOSE 1-DEHYDROGENASE"/>
    <property type="match status" value="1"/>
</dbReference>
<dbReference type="EMBL" id="FOXR01000001">
    <property type="protein sequence ID" value="SFP59049.1"/>
    <property type="molecule type" value="Genomic_DNA"/>
</dbReference>
<proteinExistence type="predicted"/>
<dbReference type="InterPro" id="IPR017896">
    <property type="entry name" value="4Fe4S_Fe-S-bd"/>
</dbReference>
<dbReference type="InterPro" id="IPR017900">
    <property type="entry name" value="4Fe4S_Fe_S_CS"/>
</dbReference>
<dbReference type="RefSeq" id="WP_092281774.1">
    <property type="nucleotide sequence ID" value="NZ_FOXR01000001.1"/>
</dbReference>
<evidence type="ECO:0000256" key="1">
    <source>
        <dbReference type="ARBA" id="ARBA00022723"/>
    </source>
</evidence>
<protein>
    <submittedName>
        <fullName evidence="5">Predicted oxidoreductase of the aldo/keto reductase family</fullName>
    </submittedName>
</protein>
<feature type="domain" description="4Fe-4S ferredoxin-type" evidence="4">
    <location>
        <begin position="258"/>
        <end position="287"/>
    </location>
</feature>
<evidence type="ECO:0000313" key="5">
    <source>
        <dbReference type="EMBL" id="SFP59049.1"/>
    </source>
</evidence>
<evidence type="ECO:0000256" key="2">
    <source>
        <dbReference type="ARBA" id="ARBA00023004"/>
    </source>
</evidence>
<keyword evidence="1" id="KW-0479">Metal-binding</keyword>
<dbReference type="InterPro" id="IPR036812">
    <property type="entry name" value="NAD(P)_OxRdtase_dom_sf"/>
</dbReference>
<evidence type="ECO:0000259" key="4">
    <source>
        <dbReference type="PROSITE" id="PS51379"/>
    </source>
</evidence>
<keyword evidence="3" id="KW-0411">Iron-sulfur</keyword>
<dbReference type="PROSITE" id="PS51379">
    <property type="entry name" value="4FE4S_FER_2"/>
    <property type="match status" value="2"/>
</dbReference>
<dbReference type="InterPro" id="IPR053135">
    <property type="entry name" value="AKR2_Oxidoreductase"/>
</dbReference>
<sequence>MQYNRLGNTPIVVSKLCFGSLTIGPLQRNLPLDEGAAVIRKAVELGVNFIDTADLYGTYPYIREVLKSHRDLVIASKSYAYDSRTARETLERALRGIGRDYIDIFLLHEQEGPLTLKGHREALEYFIAKKQQGVIRAVGISTHYVAAVKAAAVMEEIDVIHPILNYRGVGIVDGTLEDMTAAIELAYKNGKGIYAMKPLGGGHLISEFKRALRYVLDFPYVHSIAIGMQRLEEVYANVSFFNSGEIPYNLEMVLKSYKRKLFVQDWCAGCGRCVARCPQGALTIGEEGKAQVNHSRCVLCGYCGSVCPELAIKVI</sequence>
<dbReference type="InterPro" id="IPR023210">
    <property type="entry name" value="NADP_OxRdtase_dom"/>
</dbReference>
<dbReference type="Pfam" id="PF00248">
    <property type="entry name" value="Aldo_ket_red"/>
    <property type="match status" value="1"/>
</dbReference>
<evidence type="ECO:0000256" key="3">
    <source>
        <dbReference type="ARBA" id="ARBA00023014"/>
    </source>
</evidence>
<feature type="domain" description="4Fe-4S ferredoxin-type" evidence="4">
    <location>
        <begin position="288"/>
        <end position="315"/>
    </location>
</feature>
<dbReference type="Gene3D" id="3.30.70.20">
    <property type="match status" value="1"/>
</dbReference>
<dbReference type="Proteomes" id="UP000198577">
    <property type="component" value="Unassembled WGS sequence"/>
</dbReference>
<keyword evidence="6" id="KW-1185">Reference proteome</keyword>
<dbReference type="SUPFAM" id="SSF51430">
    <property type="entry name" value="NAD(P)-linked oxidoreductase"/>
    <property type="match status" value="1"/>
</dbReference>
<dbReference type="GO" id="GO:0046872">
    <property type="term" value="F:metal ion binding"/>
    <property type="evidence" value="ECO:0007669"/>
    <property type="project" value="UniProtKB-KW"/>
</dbReference>
<dbReference type="PANTHER" id="PTHR43312:SF1">
    <property type="entry name" value="NADP-DEPENDENT OXIDOREDUCTASE DOMAIN-CONTAINING PROTEIN"/>
    <property type="match status" value="1"/>
</dbReference>
<accession>A0A1I5RKG2</accession>
<dbReference type="STRING" id="937334.SAMN05444406_10124"/>
<dbReference type="AlphaFoldDB" id="A0A1I5RKG2"/>
<keyword evidence="2" id="KW-0408">Iron</keyword>
<reference evidence="5 6" key="1">
    <citation type="submission" date="2016-10" db="EMBL/GenBank/DDBJ databases">
        <authorList>
            <person name="de Groot N.N."/>
        </authorList>
    </citation>
    <scope>NUCLEOTIDE SEQUENCE [LARGE SCALE GENOMIC DNA]</scope>
    <source>
        <strain evidence="5 6">DSM 20678</strain>
    </source>
</reference>
<dbReference type="Pfam" id="PF12838">
    <property type="entry name" value="Fer4_7"/>
    <property type="match status" value="1"/>
</dbReference>